<protein>
    <submittedName>
        <fullName evidence="2">Phospholipid-transporting ATPase 9</fullName>
    </submittedName>
</protein>
<evidence type="ECO:0000313" key="2">
    <source>
        <dbReference type="RefSeq" id="XP_010497134.1"/>
    </source>
</evidence>
<dbReference type="RefSeq" id="XP_010497134.1">
    <property type="nucleotide sequence ID" value="XM_010498832.1"/>
</dbReference>
<dbReference type="SUPFAM" id="SSF81660">
    <property type="entry name" value="Metal cation-transporting ATPase, ATP-binding domain N"/>
    <property type="match status" value="1"/>
</dbReference>
<reference evidence="1" key="1">
    <citation type="journal article" date="2014" name="Nat. Commun.">
        <title>The emerging biofuel crop Camelina sativa retains a highly undifferentiated hexaploid genome structure.</title>
        <authorList>
            <person name="Kagale S."/>
            <person name="Koh C."/>
            <person name="Nixon J."/>
            <person name="Bollina V."/>
            <person name="Clarke W.E."/>
            <person name="Tuteja R."/>
            <person name="Spillane C."/>
            <person name="Robinson S.J."/>
            <person name="Links M.G."/>
            <person name="Clarke C."/>
            <person name="Higgins E.E."/>
            <person name="Huebert T."/>
            <person name="Sharpe A.G."/>
            <person name="Parkin I.A."/>
        </authorList>
    </citation>
    <scope>NUCLEOTIDE SEQUENCE [LARGE SCALE GENOMIC DNA]</scope>
    <source>
        <strain evidence="1">cv. DH55</strain>
    </source>
</reference>
<name>A0ABM0Y8D4_CAMSA</name>
<organism evidence="1 2">
    <name type="scientific">Camelina sativa</name>
    <name type="common">False flax</name>
    <name type="synonym">Myagrum sativum</name>
    <dbReference type="NCBI Taxonomy" id="90675"/>
    <lineage>
        <taxon>Eukaryota</taxon>
        <taxon>Viridiplantae</taxon>
        <taxon>Streptophyta</taxon>
        <taxon>Embryophyta</taxon>
        <taxon>Tracheophyta</taxon>
        <taxon>Spermatophyta</taxon>
        <taxon>Magnoliopsida</taxon>
        <taxon>eudicotyledons</taxon>
        <taxon>Gunneridae</taxon>
        <taxon>Pentapetalae</taxon>
        <taxon>rosids</taxon>
        <taxon>malvids</taxon>
        <taxon>Brassicales</taxon>
        <taxon>Brassicaceae</taxon>
        <taxon>Camelineae</taxon>
        <taxon>Camelina</taxon>
    </lineage>
</organism>
<evidence type="ECO:0000313" key="1">
    <source>
        <dbReference type="Proteomes" id="UP000694864"/>
    </source>
</evidence>
<sequence length="144" mass="16668">MEFSKEAITEESTVKGFNFRDERIMKGNWVTEMNANMIQKFFRLLAVCHTVIPEVDEDTEKITYEAESPDEAAFVIAARELGFEFFNRTQTTIAVRELDLVTGKRVERLYKILNVLEFNSTRKRMSVIVQDEDGKLLLFCKGAD</sequence>
<dbReference type="Proteomes" id="UP000694864">
    <property type="component" value="Unplaced"/>
</dbReference>
<dbReference type="Gene3D" id="3.40.1110.10">
    <property type="entry name" value="Calcium-transporting ATPase, cytoplasmic domain N"/>
    <property type="match status" value="1"/>
</dbReference>
<gene>
    <name evidence="2" type="primary">LOC104774167</name>
</gene>
<dbReference type="InterPro" id="IPR023299">
    <property type="entry name" value="ATPase_P-typ_cyto_dom_N"/>
</dbReference>
<accession>A0ABM0Y8D4</accession>
<feature type="non-terminal residue" evidence="2">
    <location>
        <position position="144"/>
    </location>
</feature>
<dbReference type="GeneID" id="104774167"/>
<reference evidence="2" key="2">
    <citation type="submission" date="2025-08" db="UniProtKB">
        <authorList>
            <consortium name="RefSeq"/>
        </authorList>
    </citation>
    <scope>IDENTIFICATION</scope>
    <source>
        <tissue evidence="2">Leaf</tissue>
    </source>
</reference>
<dbReference type="PANTHER" id="PTHR24092:SF175">
    <property type="entry name" value="PHOSPHOLIPID-TRANSPORTING ATPASE"/>
    <property type="match status" value="1"/>
</dbReference>
<dbReference type="PANTHER" id="PTHR24092">
    <property type="entry name" value="PROBABLE PHOSPHOLIPID-TRANSPORTING ATPASE"/>
    <property type="match status" value="1"/>
</dbReference>
<dbReference type="Pfam" id="PF13246">
    <property type="entry name" value="Cation_ATPase"/>
    <property type="match status" value="1"/>
</dbReference>
<keyword evidence="1" id="KW-1185">Reference proteome</keyword>
<proteinExistence type="predicted"/>